<evidence type="ECO:0000313" key="14">
    <source>
        <dbReference type="EMBL" id="MDM8195099.1"/>
    </source>
</evidence>
<comment type="caution">
    <text evidence="14">The sequence shown here is derived from an EMBL/GenBank/DDBJ whole genome shotgun (WGS) entry which is preliminary data.</text>
</comment>
<keyword evidence="7 11" id="KW-0255">Endonuclease</keyword>
<evidence type="ECO:0000256" key="5">
    <source>
        <dbReference type="ARBA" id="ARBA00022723"/>
    </source>
</evidence>
<dbReference type="InterPro" id="IPR006171">
    <property type="entry name" value="TOPRIM_dom"/>
</dbReference>
<evidence type="ECO:0000256" key="2">
    <source>
        <dbReference type="ARBA" id="ARBA00022517"/>
    </source>
</evidence>
<accession>A0ABT7UG28</accession>
<evidence type="ECO:0000259" key="13">
    <source>
        <dbReference type="PROSITE" id="PS50880"/>
    </source>
</evidence>
<keyword evidence="1 11" id="KW-0963">Cytoplasm</keyword>
<keyword evidence="3 11" id="KW-0698">rRNA processing</keyword>
<keyword evidence="15" id="KW-1185">Reference proteome</keyword>
<dbReference type="GO" id="GO:0043822">
    <property type="term" value="F:ribonuclease M5 activity"/>
    <property type="evidence" value="ECO:0007669"/>
    <property type="project" value="UniProtKB-EC"/>
</dbReference>
<gene>
    <name evidence="11 14" type="primary">rnmV</name>
    <name evidence="14" type="ORF">QUV98_02075</name>
</gene>
<proteinExistence type="inferred from homology"/>
<evidence type="ECO:0000256" key="12">
    <source>
        <dbReference type="NCBIfam" id="TIGR00334"/>
    </source>
</evidence>
<comment type="subcellular location">
    <subcellularLocation>
        <location evidence="11">Cytoplasm</location>
    </subcellularLocation>
</comment>
<dbReference type="PROSITE" id="PS50880">
    <property type="entry name" value="TOPRIM"/>
    <property type="match status" value="1"/>
</dbReference>
<evidence type="ECO:0000256" key="4">
    <source>
        <dbReference type="ARBA" id="ARBA00022722"/>
    </source>
</evidence>
<dbReference type="InterPro" id="IPR025156">
    <property type="entry name" value="RNase_M5_C"/>
</dbReference>
<keyword evidence="4 11" id="KW-0540">Nuclease</keyword>
<reference evidence="14 15" key="2">
    <citation type="submission" date="2023-06" db="EMBL/GenBank/DDBJ databases">
        <authorList>
            <person name="Zeman M."/>
            <person name="Kubasova T."/>
            <person name="Jahodarova E."/>
            <person name="Nykrynova M."/>
            <person name="Rychlik I."/>
        </authorList>
    </citation>
    <scope>NUCLEOTIDE SEQUENCE [LARGE SCALE GENOMIC DNA]</scope>
    <source>
        <strain evidence="14 15">ET341</strain>
    </source>
</reference>
<dbReference type="PANTHER" id="PTHR39156:SF1">
    <property type="entry name" value="RIBONUCLEASE M5"/>
    <property type="match status" value="1"/>
</dbReference>
<evidence type="ECO:0000313" key="15">
    <source>
        <dbReference type="Proteomes" id="UP001529275"/>
    </source>
</evidence>
<comment type="function">
    <text evidence="11">Required for correct processing of both the 5' and 3' ends of 5S rRNA precursor. Cleaves both sides of a double-stranded region yielding mature 5S rRNA in one step.</text>
</comment>
<dbReference type="SUPFAM" id="SSF110455">
    <property type="entry name" value="Toprim domain"/>
    <property type="match status" value="1"/>
</dbReference>
<dbReference type="Gene3D" id="3.40.1360.10">
    <property type="match status" value="1"/>
</dbReference>
<dbReference type="Proteomes" id="UP001529275">
    <property type="component" value="Unassembled WGS sequence"/>
</dbReference>
<feature type="domain" description="Toprim" evidence="13">
    <location>
        <begin position="6"/>
        <end position="98"/>
    </location>
</feature>
<dbReference type="HAMAP" id="MF_01469">
    <property type="entry name" value="RNase_M5"/>
    <property type="match status" value="1"/>
</dbReference>
<dbReference type="RefSeq" id="WP_087244644.1">
    <property type="nucleotide sequence ID" value="NZ_JAUDCK010000004.1"/>
</dbReference>
<dbReference type="InterPro" id="IPR034141">
    <property type="entry name" value="TOPRIM_RNase_M5-like"/>
</dbReference>
<evidence type="ECO:0000256" key="9">
    <source>
        <dbReference type="ARBA" id="ARBA00022842"/>
    </source>
</evidence>
<comment type="catalytic activity">
    <reaction evidence="11">
        <text>Endonucleolytic cleavage of RNA, removing 21 and 42 nucleotides, respectively, from the 5'- and 3'-termini of a 5S-rRNA precursor.</text>
        <dbReference type="EC" id="3.1.26.8"/>
    </reaction>
</comment>
<evidence type="ECO:0000256" key="10">
    <source>
        <dbReference type="ARBA" id="ARBA00022884"/>
    </source>
</evidence>
<evidence type="ECO:0000256" key="7">
    <source>
        <dbReference type="ARBA" id="ARBA00022759"/>
    </source>
</evidence>
<organism evidence="14 15">
    <name type="scientific">Massilimicrobiota timonensis</name>
    <dbReference type="NCBI Taxonomy" id="1776392"/>
    <lineage>
        <taxon>Bacteria</taxon>
        <taxon>Bacillati</taxon>
        <taxon>Bacillota</taxon>
        <taxon>Erysipelotrichia</taxon>
        <taxon>Erysipelotrichales</taxon>
        <taxon>Erysipelotrichaceae</taxon>
        <taxon>Massilimicrobiota</taxon>
    </lineage>
</organism>
<name>A0ABT7UG28_9FIRM</name>
<dbReference type="EC" id="3.1.26.8" evidence="11 12"/>
<dbReference type="CDD" id="cd01027">
    <property type="entry name" value="TOPRIM_RNase_M5_like"/>
    <property type="match status" value="1"/>
</dbReference>
<keyword evidence="10 11" id="KW-0694">RNA-binding</keyword>
<reference evidence="15" key="1">
    <citation type="submission" date="2023-06" db="EMBL/GenBank/DDBJ databases">
        <title>Identification and characterization of horizontal gene transfer across gut microbiota members of farm animals based on homology search.</title>
        <authorList>
            <person name="Zeman M."/>
            <person name="Kubasova T."/>
            <person name="Jahodarova E."/>
            <person name="Nykrynova M."/>
            <person name="Rychlik I."/>
        </authorList>
    </citation>
    <scope>NUCLEOTIDE SEQUENCE [LARGE SCALE GENOMIC DNA]</scope>
    <source>
        <strain evidence="15">ET341</strain>
    </source>
</reference>
<dbReference type="NCBIfam" id="TIGR00334">
    <property type="entry name" value="5S_RNA_mat_M5"/>
    <property type="match status" value="1"/>
</dbReference>
<evidence type="ECO:0000256" key="6">
    <source>
        <dbReference type="ARBA" id="ARBA00022730"/>
    </source>
</evidence>
<keyword evidence="6 11" id="KW-0699">rRNA-binding</keyword>
<keyword evidence="8 11" id="KW-0378">Hydrolase</keyword>
<evidence type="ECO:0000256" key="1">
    <source>
        <dbReference type="ARBA" id="ARBA00022490"/>
    </source>
</evidence>
<keyword evidence="2 11" id="KW-0690">Ribosome biogenesis</keyword>
<sequence>MKKKIKEVIVVEGKTDTAVIQKLFDADTIETHGLALDEATLDLIEELEKTRGVIILTDPDYPGMRIRNMIMERVPHVKQAFVDKKDAIGKKKLGIAEAREEAIIQALENVVSFSKESQSLTWEEFISLDIIGDKQKRLAIYDLFHLGYGNAKTLFKRLNMASITKQDILNKLKAYNLQ</sequence>
<keyword evidence="9" id="KW-0460">Magnesium</keyword>
<evidence type="ECO:0000256" key="11">
    <source>
        <dbReference type="HAMAP-Rule" id="MF_01469"/>
    </source>
</evidence>
<dbReference type="EMBL" id="JAUDCK010000004">
    <property type="protein sequence ID" value="MDM8195099.1"/>
    <property type="molecule type" value="Genomic_DNA"/>
</dbReference>
<dbReference type="InterPro" id="IPR004466">
    <property type="entry name" value="RNase_M5"/>
</dbReference>
<comment type="similarity">
    <text evidence="11">Belongs to the ribonuclease M5 family.</text>
</comment>
<keyword evidence="5" id="KW-0479">Metal-binding</keyword>
<dbReference type="Pfam" id="PF01751">
    <property type="entry name" value="Toprim"/>
    <property type="match status" value="1"/>
</dbReference>
<dbReference type="Pfam" id="PF13331">
    <property type="entry name" value="DUF4093"/>
    <property type="match status" value="1"/>
</dbReference>
<dbReference type="SMART" id="SM00493">
    <property type="entry name" value="TOPRIM"/>
    <property type="match status" value="1"/>
</dbReference>
<protein>
    <recommendedName>
        <fullName evidence="11 12">Ribonuclease M5</fullName>
        <ecNumber evidence="11 12">3.1.26.8</ecNumber>
    </recommendedName>
    <alternativeName>
        <fullName evidence="11">RNase M5</fullName>
    </alternativeName>
    <alternativeName>
        <fullName evidence="11">Ribosomal RNA terminal maturase M5</fullName>
    </alternativeName>
</protein>
<evidence type="ECO:0000256" key="3">
    <source>
        <dbReference type="ARBA" id="ARBA00022552"/>
    </source>
</evidence>
<evidence type="ECO:0000256" key="8">
    <source>
        <dbReference type="ARBA" id="ARBA00022801"/>
    </source>
</evidence>
<dbReference type="PANTHER" id="PTHR39156">
    <property type="entry name" value="RIBONUCLEASE M5"/>
    <property type="match status" value="1"/>
</dbReference>